<feature type="transmembrane region" description="Helical" evidence="2">
    <location>
        <begin position="141"/>
        <end position="158"/>
    </location>
</feature>
<evidence type="ECO:0000256" key="1">
    <source>
        <dbReference type="SAM" id="MobiDB-lite"/>
    </source>
</evidence>
<feature type="transmembrane region" description="Helical" evidence="2">
    <location>
        <begin position="170"/>
        <end position="194"/>
    </location>
</feature>
<dbReference type="InterPro" id="IPR025241">
    <property type="entry name" value="DUF4190"/>
</dbReference>
<dbReference type="eggNOG" id="ENOG502ZIN3">
    <property type="taxonomic scope" value="Bacteria"/>
</dbReference>
<keyword evidence="5" id="KW-1185">Reference proteome</keyword>
<proteinExistence type="predicted"/>
<feature type="compositionally biased region" description="Low complexity" evidence="1">
    <location>
        <begin position="80"/>
        <end position="109"/>
    </location>
</feature>
<gene>
    <name evidence="4" type="ordered locus">MODMU_5157</name>
</gene>
<dbReference type="Pfam" id="PF13828">
    <property type="entry name" value="DUF4190"/>
    <property type="match status" value="1"/>
</dbReference>
<sequence>MIIEHGGSAVAHATRRGEGRPRRPAGRQVAPYAPAIMTTPPGTPPDPSRSDDDRPGQPGSPFSPYPDPPQGSTAGGQYGQPGQWGQPGQQPGQYGQPAPYGQPGQYDQYDQPKRSNGLGIAALVLGILSLPAAFFAGVPGIVLGLIAIILGIVALRRVKAGRADSRGMPIAGIVTGVIGLVLGIIVLAATVFFVRTAGDCLNDLNETGDQAAYEQCVQDSVD</sequence>
<keyword evidence="2" id="KW-1133">Transmembrane helix</keyword>
<evidence type="ECO:0000259" key="3">
    <source>
        <dbReference type="Pfam" id="PF13828"/>
    </source>
</evidence>
<dbReference type="STRING" id="477641.MODMU_5157"/>
<dbReference type="KEGG" id="mmar:MODMU_5157"/>
<evidence type="ECO:0000256" key="2">
    <source>
        <dbReference type="SAM" id="Phobius"/>
    </source>
</evidence>
<evidence type="ECO:0000313" key="5">
    <source>
        <dbReference type="Proteomes" id="UP000006461"/>
    </source>
</evidence>
<name>I4F4H3_MODI5</name>
<reference evidence="4 5" key="1">
    <citation type="journal article" date="2012" name="J. Bacteriol.">
        <title>Genome Sequence of Radiation-Resistant Modestobacter marinus Strain BC501, a Representative Actinobacterium That Thrives on Calcareous Stone Surfaces.</title>
        <authorList>
            <person name="Normand P."/>
            <person name="Gury J."/>
            <person name="Pujic P."/>
            <person name="Chouaia B."/>
            <person name="Crotti E."/>
            <person name="Brusetti L."/>
            <person name="Daffonchio D."/>
            <person name="Vacherie B."/>
            <person name="Barbe V."/>
            <person name="Medigue C."/>
            <person name="Calteau A."/>
            <person name="Ghodhbane-Gtari F."/>
            <person name="Essoussi I."/>
            <person name="Nouioui I."/>
            <person name="Abbassi-Ghozzi I."/>
            <person name="Gtari M."/>
        </authorList>
    </citation>
    <scope>NUCLEOTIDE SEQUENCE [LARGE SCALE GENOMIC DNA]</scope>
    <source>
        <strain evidence="5">BC 501</strain>
    </source>
</reference>
<keyword evidence="2" id="KW-0472">Membrane</keyword>
<dbReference type="OMA" id="SMVCGIA"/>
<dbReference type="HOGENOM" id="CLU_1244164_0_0_11"/>
<feature type="domain" description="DUF4190" evidence="3">
    <location>
        <begin position="118"/>
        <end position="185"/>
    </location>
</feature>
<organism evidence="4 5">
    <name type="scientific">Modestobacter italicus (strain DSM 44449 / CECT 9708 / BC 501)</name>
    <dbReference type="NCBI Taxonomy" id="2732864"/>
    <lineage>
        <taxon>Bacteria</taxon>
        <taxon>Bacillati</taxon>
        <taxon>Actinomycetota</taxon>
        <taxon>Actinomycetes</taxon>
        <taxon>Geodermatophilales</taxon>
        <taxon>Geodermatophilaceae</taxon>
        <taxon>Modestobacter</taxon>
    </lineage>
</organism>
<dbReference type="AlphaFoldDB" id="I4F4H3"/>
<dbReference type="PATRIC" id="fig|477641.3.peg.4850"/>
<dbReference type="EMBL" id="FO203431">
    <property type="protein sequence ID" value="CCH90536.1"/>
    <property type="molecule type" value="Genomic_DNA"/>
</dbReference>
<dbReference type="Proteomes" id="UP000006461">
    <property type="component" value="Chromosome"/>
</dbReference>
<feature type="region of interest" description="Disordered" evidence="1">
    <location>
        <begin position="1"/>
        <end position="112"/>
    </location>
</feature>
<evidence type="ECO:0000313" key="4">
    <source>
        <dbReference type="EMBL" id="CCH90536.1"/>
    </source>
</evidence>
<protein>
    <recommendedName>
        <fullName evidence="3">DUF4190 domain-containing protein</fullName>
    </recommendedName>
</protein>
<keyword evidence="2" id="KW-0812">Transmembrane</keyword>
<accession>I4F4H3</accession>